<dbReference type="Proteomes" id="UP000318297">
    <property type="component" value="Unassembled WGS sequence"/>
</dbReference>
<gene>
    <name evidence="5" type="ORF">BKA23_3028</name>
</gene>
<keyword evidence="2 5" id="KW-0238">DNA-binding</keyword>
<comment type="caution">
    <text evidence="5">The sequence shown here is derived from an EMBL/GenBank/DDBJ whole genome shotgun (WGS) entry which is preliminary data.</text>
</comment>
<dbReference type="Gene3D" id="3.30.70.920">
    <property type="match status" value="1"/>
</dbReference>
<keyword evidence="3" id="KW-0804">Transcription</keyword>
<keyword evidence="6" id="KW-1185">Reference proteome</keyword>
<name>A0A561E112_9MICO</name>
<dbReference type="Pfam" id="PF01037">
    <property type="entry name" value="AsnC_trans_reg"/>
    <property type="match status" value="1"/>
</dbReference>
<dbReference type="GO" id="GO:0005829">
    <property type="term" value="C:cytosol"/>
    <property type="evidence" value="ECO:0007669"/>
    <property type="project" value="TreeGrafter"/>
</dbReference>
<dbReference type="GO" id="GO:0043565">
    <property type="term" value="F:sequence-specific DNA binding"/>
    <property type="evidence" value="ECO:0007669"/>
    <property type="project" value="InterPro"/>
</dbReference>
<dbReference type="InterPro" id="IPR000485">
    <property type="entry name" value="AsnC-type_HTH_dom"/>
</dbReference>
<dbReference type="PROSITE" id="PS50956">
    <property type="entry name" value="HTH_ASNC_2"/>
    <property type="match status" value="1"/>
</dbReference>
<dbReference type="Pfam" id="PF13404">
    <property type="entry name" value="HTH_AsnC-type"/>
    <property type="match status" value="2"/>
</dbReference>
<dbReference type="InterPro" id="IPR019887">
    <property type="entry name" value="Tscrpt_reg_AsnC/Lrp_C"/>
</dbReference>
<proteinExistence type="predicted"/>
<evidence type="ECO:0000256" key="3">
    <source>
        <dbReference type="ARBA" id="ARBA00023163"/>
    </source>
</evidence>
<dbReference type="PRINTS" id="PR00033">
    <property type="entry name" value="HTHASNC"/>
</dbReference>
<sequence>MRKNTTVDELDAGIMHGLQVAPRAPFAVLGEVLGVSEQTVARRYRRLRSEGILRVIGLLNPAQIGLTHWGLRLRCQPNAAAEIAQALARRDDIGWVALLSGGSEIAASVRARTAADRDRLLMELLPRTAQVLSIDAFAYLHIFRGSSTRDWRVGSTLLNKEQELLLQGGQITVDGHEEMLRADDEPLLRQVFRDGRATFATLAAATGWSESRAARRFQQLVSSGVVYFDVDFSMAAFGLTLQAYLQLIVEPSRLSEVGERLAGHDRVMFAAATTGSTGMAASVACGGTEELFRFVSDDIGQMPGVSQVQISPITRTVKQAGSLLDGDRLATPVPF</sequence>
<keyword evidence="1" id="KW-0805">Transcription regulation</keyword>
<evidence type="ECO:0000256" key="1">
    <source>
        <dbReference type="ARBA" id="ARBA00023015"/>
    </source>
</evidence>
<protein>
    <submittedName>
        <fullName evidence="5">DNA-binding Lrp family transcriptional regulator</fullName>
    </submittedName>
</protein>
<dbReference type="PANTHER" id="PTHR30154">
    <property type="entry name" value="LEUCINE-RESPONSIVE REGULATORY PROTEIN"/>
    <property type="match status" value="1"/>
</dbReference>
<organism evidence="5 6">
    <name type="scientific">Rudaeicoccus suwonensis</name>
    <dbReference type="NCBI Taxonomy" id="657409"/>
    <lineage>
        <taxon>Bacteria</taxon>
        <taxon>Bacillati</taxon>
        <taxon>Actinomycetota</taxon>
        <taxon>Actinomycetes</taxon>
        <taxon>Micrococcales</taxon>
        <taxon>Dermacoccaceae</taxon>
        <taxon>Rudaeicoccus</taxon>
    </lineage>
</organism>
<dbReference type="SMART" id="SM00344">
    <property type="entry name" value="HTH_ASNC"/>
    <property type="match status" value="2"/>
</dbReference>
<dbReference type="InterPro" id="IPR019888">
    <property type="entry name" value="Tscrpt_reg_AsnC-like"/>
</dbReference>
<dbReference type="AlphaFoldDB" id="A0A561E112"/>
<dbReference type="PANTHER" id="PTHR30154:SF34">
    <property type="entry name" value="TRANSCRIPTIONAL REGULATOR AZLB"/>
    <property type="match status" value="1"/>
</dbReference>
<evidence type="ECO:0000256" key="2">
    <source>
        <dbReference type="ARBA" id="ARBA00023125"/>
    </source>
</evidence>
<evidence type="ECO:0000259" key="4">
    <source>
        <dbReference type="PROSITE" id="PS50956"/>
    </source>
</evidence>
<dbReference type="InterPro" id="IPR011008">
    <property type="entry name" value="Dimeric_a/b-barrel"/>
</dbReference>
<evidence type="ECO:0000313" key="6">
    <source>
        <dbReference type="Proteomes" id="UP000318297"/>
    </source>
</evidence>
<dbReference type="SUPFAM" id="SSF54909">
    <property type="entry name" value="Dimeric alpha+beta barrel"/>
    <property type="match status" value="2"/>
</dbReference>
<evidence type="ECO:0000313" key="5">
    <source>
        <dbReference type="EMBL" id="TWE09328.1"/>
    </source>
</evidence>
<dbReference type="InterPro" id="IPR036390">
    <property type="entry name" value="WH_DNA-bd_sf"/>
</dbReference>
<dbReference type="EMBL" id="VIVQ01000003">
    <property type="protein sequence ID" value="TWE09328.1"/>
    <property type="molecule type" value="Genomic_DNA"/>
</dbReference>
<dbReference type="SUPFAM" id="SSF46785">
    <property type="entry name" value="Winged helix' DNA-binding domain"/>
    <property type="match status" value="2"/>
</dbReference>
<feature type="domain" description="HTH asnC-type" evidence="4">
    <location>
        <begin position="7"/>
        <end position="67"/>
    </location>
</feature>
<dbReference type="Gene3D" id="1.10.10.10">
    <property type="entry name" value="Winged helix-like DNA-binding domain superfamily/Winged helix DNA-binding domain"/>
    <property type="match status" value="2"/>
</dbReference>
<dbReference type="GO" id="GO:0043200">
    <property type="term" value="P:response to amino acid"/>
    <property type="evidence" value="ECO:0007669"/>
    <property type="project" value="TreeGrafter"/>
</dbReference>
<dbReference type="InterPro" id="IPR036388">
    <property type="entry name" value="WH-like_DNA-bd_sf"/>
</dbReference>
<reference evidence="5 6" key="1">
    <citation type="submission" date="2019-06" db="EMBL/GenBank/DDBJ databases">
        <title>Sequencing the genomes of 1000 actinobacteria strains.</title>
        <authorList>
            <person name="Klenk H.-P."/>
        </authorList>
    </citation>
    <scope>NUCLEOTIDE SEQUENCE [LARGE SCALE GENOMIC DNA]</scope>
    <source>
        <strain evidence="5 6">DSM 19560</strain>
    </source>
</reference>
<accession>A0A561E112</accession>